<keyword evidence="3" id="KW-1185">Reference proteome</keyword>
<accession>A0AAV7T952</accession>
<dbReference type="EMBL" id="JANPWB010000007">
    <property type="protein sequence ID" value="KAJ1173155.1"/>
    <property type="molecule type" value="Genomic_DNA"/>
</dbReference>
<organism evidence="2 3">
    <name type="scientific">Pleurodeles waltl</name>
    <name type="common">Iberian ribbed newt</name>
    <dbReference type="NCBI Taxonomy" id="8319"/>
    <lineage>
        <taxon>Eukaryota</taxon>
        <taxon>Metazoa</taxon>
        <taxon>Chordata</taxon>
        <taxon>Craniata</taxon>
        <taxon>Vertebrata</taxon>
        <taxon>Euteleostomi</taxon>
        <taxon>Amphibia</taxon>
        <taxon>Batrachia</taxon>
        <taxon>Caudata</taxon>
        <taxon>Salamandroidea</taxon>
        <taxon>Salamandridae</taxon>
        <taxon>Pleurodelinae</taxon>
        <taxon>Pleurodeles</taxon>
    </lineage>
</organism>
<proteinExistence type="predicted"/>
<protein>
    <submittedName>
        <fullName evidence="2">Uncharacterized protein</fullName>
    </submittedName>
</protein>
<feature type="compositionally biased region" description="Basic and acidic residues" evidence="1">
    <location>
        <begin position="30"/>
        <end position="39"/>
    </location>
</feature>
<comment type="caution">
    <text evidence="2">The sequence shown here is derived from an EMBL/GenBank/DDBJ whole genome shotgun (WGS) entry which is preliminary data.</text>
</comment>
<feature type="compositionally biased region" description="Basic and acidic residues" evidence="1">
    <location>
        <begin position="62"/>
        <end position="72"/>
    </location>
</feature>
<gene>
    <name evidence="2" type="ORF">NDU88_004996</name>
</gene>
<evidence type="ECO:0000256" key="1">
    <source>
        <dbReference type="SAM" id="MobiDB-lite"/>
    </source>
</evidence>
<dbReference type="Proteomes" id="UP001066276">
    <property type="component" value="Chromosome 4_1"/>
</dbReference>
<sequence>MSPGHFKRRPTFQHARQPGRRGFLWCAGGGERRHKEGGAGRRRRPETQQGWRRGRGIVGGSRQREGKGERRGIRGGRKVSGNGVPSQRRADSQG</sequence>
<feature type="compositionally biased region" description="Basic residues" evidence="1">
    <location>
        <begin position="1"/>
        <end position="11"/>
    </location>
</feature>
<dbReference type="AlphaFoldDB" id="A0AAV7T952"/>
<evidence type="ECO:0000313" key="3">
    <source>
        <dbReference type="Proteomes" id="UP001066276"/>
    </source>
</evidence>
<name>A0AAV7T952_PLEWA</name>
<reference evidence="2" key="1">
    <citation type="journal article" date="2022" name="bioRxiv">
        <title>Sequencing and chromosome-scale assembly of the giantPleurodeles waltlgenome.</title>
        <authorList>
            <person name="Brown T."/>
            <person name="Elewa A."/>
            <person name="Iarovenko S."/>
            <person name="Subramanian E."/>
            <person name="Araus A.J."/>
            <person name="Petzold A."/>
            <person name="Susuki M."/>
            <person name="Suzuki K.-i.T."/>
            <person name="Hayashi T."/>
            <person name="Toyoda A."/>
            <person name="Oliveira C."/>
            <person name="Osipova E."/>
            <person name="Leigh N.D."/>
            <person name="Simon A."/>
            <person name="Yun M.H."/>
        </authorList>
    </citation>
    <scope>NUCLEOTIDE SEQUENCE</scope>
    <source>
        <strain evidence="2">20211129_DDA</strain>
        <tissue evidence="2">Liver</tissue>
    </source>
</reference>
<evidence type="ECO:0000313" key="2">
    <source>
        <dbReference type="EMBL" id="KAJ1173155.1"/>
    </source>
</evidence>
<feature type="region of interest" description="Disordered" evidence="1">
    <location>
        <begin position="1"/>
        <end position="94"/>
    </location>
</feature>